<evidence type="ECO:0000313" key="1">
    <source>
        <dbReference type="EMBL" id="MCF1716069.1"/>
    </source>
</evidence>
<protein>
    <recommendedName>
        <fullName evidence="3">N-acetyltransferase domain-containing protein</fullName>
    </recommendedName>
</protein>
<dbReference type="PANTHER" id="PTHR41368:SF1">
    <property type="entry name" value="PROTEIN YGHO"/>
    <property type="match status" value="1"/>
</dbReference>
<dbReference type="PANTHER" id="PTHR41368">
    <property type="entry name" value="PROTEIN YGHO"/>
    <property type="match status" value="1"/>
</dbReference>
<dbReference type="InterPro" id="IPR016181">
    <property type="entry name" value="Acyl_CoA_acyltransferase"/>
</dbReference>
<reference evidence="1 2" key="1">
    <citation type="submission" date="2022-01" db="EMBL/GenBank/DDBJ databases">
        <title>Flavihumibacter sp. nov., isolated from sediment of a river.</title>
        <authorList>
            <person name="Liu H."/>
        </authorList>
    </citation>
    <scope>NUCLEOTIDE SEQUENCE [LARGE SCALE GENOMIC DNA]</scope>
    <source>
        <strain evidence="1 2">RY-1</strain>
    </source>
</reference>
<evidence type="ECO:0008006" key="3">
    <source>
        <dbReference type="Google" id="ProtNLM"/>
    </source>
</evidence>
<dbReference type="Proteomes" id="UP001200145">
    <property type="component" value="Unassembled WGS sequence"/>
</dbReference>
<accession>A0ABS9BK35</accession>
<dbReference type="RefSeq" id="WP_234867020.1">
    <property type="nucleotide sequence ID" value="NZ_JAKEVY010000004.1"/>
</dbReference>
<gene>
    <name evidence="1" type="ORF">L0U88_15620</name>
</gene>
<dbReference type="InterPro" id="IPR039968">
    <property type="entry name" value="BcerS-like"/>
</dbReference>
<keyword evidence="2" id="KW-1185">Reference proteome</keyword>
<name>A0ABS9BK35_9BACT</name>
<comment type="caution">
    <text evidence="1">The sequence shown here is derived from an EMBL/GenBank/DDBJ whole genome shotgun (WGS) entry which is preliminary data.</text>
</comment>
<sequence>MKIVPVDDPAQAKAFLQVHLQVNQQNPDFVQPLNQDVEAVFNPEKNKLFRQGQARRWLLQLENGKFAGRIAAFINPKYKSKGDTGPIGGFGFFDCINNQEAANLLFNTAAGWLRENGMVAMDGPINFGERDKFWGMLAEGFQPPPYGMNFNPPYYKTLFENYGFQVFYNQLCFRMDVAGSATQLQPKFYEAHRKFAADPAFQARMVEKNNLEKYAVDFCKIYNEAWAKHEGNKEMPERQAIALFRSMQAIMDEKIAWMTYHNNEPVAMWINIPDLNQIFRFFKGELNWLNKLRLIYHLKTGTCNRFIGIIYGIVPAFQGTGIDYYMIVEAEKVIKKQGRYKELELLWQGDFNQKMLNISRNLGATESRRLITWRYMLDPKHPFQRHPFLN</sequence>
<dbReference type="EMBL" id="JAKEVY010000004">
    <property type="protein sequence ID" value="MCF1716069.1"/>
    <property type="molecule type" value="Genomic_DNA"/>
</dbReference>
<proteinExistence type="predicted"/>
<evidence type="ECO:0000313" key="2">
    <source>
        <dbReference type="Proteomes" id="UP001200145"/>
    </source>
</evidence>
<organism evidence="1 2">
    <name type="scientific">Flavihumibacter fluminis</name>
    <dbReference type="NCBI Taxonomy" id="2909236"/>
    <lineage>
        <taxon>Bacteria</taxon>
        <taxon>Pseudomonadati</taxon>
        <taxon>Bacteroidota</taxon>
        <taxon>Chitinophagia</taxon>
        <taxon>Chitinophagales</taxon>
        <taxon>Chitinophagaceae</taxon>
        <taxon>Flavihumibacter</taxon>
    </lineage>
</organism>
<dbReference type="SUPFAM" id="SSF55729">
    <property type="entry name" value="Acyl-CoA N-acyltransferases (Nat)"/>
    <property type="match status" value="1"/>
</dbReference>